<dbReference type="OrthoDB" id="2851338at2759"/>
<accession>A0A6A4I757</accession>
<dbReference type="EMBL" id="ML769393">
    <property type="protein sequence ID" value="KAE9407842.1"/>
    <property type="molecule type" value="Genomic_DNA"/>
</dbReference>
<dbReference type="Proteomes" id="UP000799118">
    <property type="component" value="Unassembled WGS sequence"/>
</dbReference>
<dbReference type="AlphaFoldDB" id="A0A6A4I757"/>
<reference evidence="1" key="1">
    <citation type="journal article" date="2019" name="Environ. Microbiol.">
        <title>Fungal ecological strategies reflected in gene transcription - a case study of two litter decomposers.</title>
        <authorList>
            <person name="Barbi F."/>
            <person name="Kohler A."/>
            <person name="Barry K."/>
            <person name="Baskaran P."/>
            <person name="Daum C."/>
            <person name="Fauchery L."/>
            <person name="Ihrmark K."/>
            <person name="Kuo A."/>
            <person name="LaButti K."/>
            <person name="Lipzen A."/>
            <person name="Morin E."/>
            <person name="Grigoriev I.V."/>
            <person name="Henrissat B."/>
            <person name="Lindahl B."/>
            <person name="Martin F."/>
        </authorList>
    </citation>
    <scope>NUCLEOTIDE SEQUENCE</scope>
    <source>
        <strain evidence="1">JB14</strain>
    </source>
</reference>
<sequence>MQSQAYKDLRLKASDNERQVVGNLEMLNRRVYELLYSSKSEAGDGGEKAAKFMYVVHMQVMGSKEGTDRAGQESHFIDWYTSTRIPLLVQVPGYLRSRVYRLAEHTELAGRAPTTSINENTPYKFLAIHEWSMDGAVVVDSSEFKMCMTDAEPWKMEGEEVVAEMEDRLFALYKVFE</sequence>
<organism evidence="1 2">
    <name type="scientific">Gymnopus androsaceus JB14</name>
    <dbReference type="NCBI Taxonomy" id="1447944"/>
    <lineage>
        <taxon>Eukaryota</taxon>
        <taxon>Fungi</taxon>
        <taxon>Dikarya</taxon>
        <taxon>Basidiomycota</taxon>
        <taxon>Agaricomycotina</taxon>
        <taxon>Agaricomycetes</taxon>
        <taxon>Agaricomycetidae</taxon>
        <taxon>Agaricales</taxon>
        <taxon>Marasmiineae</taxon>
        <taxon>Omphalotaceae</taxon>
        <taxon>Gymnopus</taxon>
    </lineage>
</organism>
<proteinExistence type="predicted"/>
<evidence type="ECO:0000313" key="2">
    <source>
        <dbReference type="Proteomes" id="UP000799118"/>
    </source>
</evidence>
<keyword evidence="2" id="KW-1185">Reference proteome</keyword>
<gene>
    <name evidence="1" type="ORF">BT96DRAFT_914232</name>
</gene>
<evidence type="ECO:0000313" key="1">
    <source>
        <dbReference type="EMBL" id="KAE9407842.1"/>
    </source>
</evidence>
<protein>
    <submittedName>
        <fullName evidence="1">Uncharacterized protein</fullName>
    </submittedName>
</protein>
<name>A0A6A4I757_9AGAR</name>